<protein>
    <submittedName>
        <fullName evidence="12">Nuclear receptor domain-containing protein</fullName>
    </submittedName>
</protein>
<evidence type="ECO:0000259" key="10">
    <source>
        <dbReference type="PROSITE" id="PS51030"/>
    </source>
</evidence>
<dbReference type="GO" id="GO:0090575">
    <property type="term" value="C:RNA polymerase II transcription regulator complex"/>
    <property type="evidence" value="ECO:0007669"/>
    <property type="project" value="TreeGrafter"/>
</dbReference>
<keyword evidence="9" id="KW-0539">Nucleus</keyword>
<dbReference type="AlphaFoldDB" id="A0A183BQT4"/>
<dbReference type="GO" id="GO:0030154">
    <property type="term" value="P:cell differentiation"/>
    <property type="evidence" value="ECO:0007669"/>
    <property type="project" value="TreeGrafter"/>
</dbReference>
<dbReference type="Proteomes" id="UP000050741">
    <property type="component" value="Unassembled WGS sequence"/>
</dbReference>
<proteinExistence type="inferred from homology"/>
<evidence type="ECO:0000256" key="1">
    <source>
        <dbReference type="ARBA" id="ARBA00005993"/>
    </source>
</evidence>
<dbReference type="SUPFAM" id="SSF57716">
    <property type="entry name" value="Glucocorticoid receptor-like (DNA-binding domain)"/>
    <property type="match status" value="1"/>
</dbReference>
<dbReference type="InterPro" id="IPR050234">
    <property type="entry name" value="Nuclear_hormone_rcpt_NR1"/>
</dbReference>
<accession>A0A183BQT4</accession>
<comment type="similarity">
    <text evidence="1">Belongs to the nuclear hormone receptor family.</text>
</comment>
<dbReference type="InterPro" id="IPR001628">
    <property type="entry name" value="Znf_hrmn_rcpt"/>
</dbReference>
<dbReference type="GO" id="GO:0000978">
    <property type="term" value="F:RNA polymerase II cis-regulatory region sequence-specific DNA binding"/>
    <property type="evidence" value="ECO:0007669"/>
    <property type="project" value="TreeGrafter"/>
</dbReference>
<keyword evidence="7" id="KW-0804">Transcription</keyword>
<keyword evidence="3" id="KW-0863">Zinc-finger</keyword>
<feature type="domain" description="Nuclear receptor" evidence="10">
    <location>
        <begin position="93"/>
        <end position="167"/>
    </location>
</feature>
<keyword evidence="8" id="KW-0675">Receptor</keyword>
<keyword evidence="2" id="KW-0479">Metal-binding</keyword>
<dbReference type="Gene3D" id="3.30.50.10">
    <property type="entry name" value="Erythroid Transcription Factor GATA-1, subunit A"/>
    <property type="match status" value="1"/>
</dbReference>
<organism evidence="11 12">
    <name type="scientific">Globodera pallida</name>
    <name type="common">Potato cyst nematode worm</name>
    <name type="synonym">Heterodera pallida</name>
    <dbReference type="NCBI Taxonomy" id="36090"/>
    <lineage>
        <taxon>Eukaryota</taxon>
        <taxon>Metazoa</taxon>
        <taxon>Ecdysozoa</taxon>
        <taxon>Nematoda</taxon>
        <taxon>Chromadorea</taxon>
        <taxon>Rhabditida</taxon>
        <taxon>Tylenchina</taxon>
        <taxon>Tylenchomorpha</taxon>
        <taxon>Tylenchoidea</taxon>
        <taxon>Heteroderidae</taxon>
        <taxon>Heteroderinae</taxon>
        <taxon>Globodera</taxon>
    </lineage>
</organism>
<dbReference type="GO" id="GO:0000122">
    <property type="term" value="P:negative regulation of transcription by RNA polymerase II"/>
    <property type="evidence" value="ECO:0007669"/>
    <property type="project" value="TreeGrafter"/>
</dbReference>
<evidence type="ECO:0000256" key="9">
    <source>
        <dbReference type="ARBA" id="ARBA00023242"/>
    </source>
</evidence>
<reference evidence="11" key="1">
    <citation type="submission" date="2013-12" db="EMBL/GenBank/DDBJ databases">
        <authorList>
            <person name="Aslett M."/>
        </authorList>
    </citation>
    <scope>NUCLEOTIDE SEQUENCE [LARGE SCALE GENOMIC DNA]</scope>
    <source>
        <strain evidence="11">Lindley</strain>
    </source>
</reference>
<dbReference type="InterPro" id="IPR013088">
    <property type="entry name" value="Znf_NHR/GATA"/>
</dbReference>
<dbReference type="PROSITE" id="PS51030">
    <property type="entry name" value="NUCLEAR_REC_DBD_2"/>
    <property type="match status" value="1"/>
</dbReference>
<dbReference type="PANTHER" id="PTHR24082:SF507">
    <property type="entry name" value="BILE ACID RECEPTOR-RELATED"/>
    <property type="match status" value="1"/>
</dbReference>
<evidence type="ECO:0000256" key="5">
    <source>
        <dbReference type="ARBA" id="ARBA00023015"/>
    </source>
</evidence>
<dbReference type="PANTHER" id="PTHR24082">
    <property type="entry name" value="NUCLEAR HORMONE RECEPTOR"/>
    <property type="match status" value="1"/>
</dbReference>
<dbReference type="GO" id="GO:0008270">
    <property type="term" value="F:zinc ion binding"/>
    <property type="evidence" value="ECO:0007669"/>
    <property type="project" value="UniProtKB-KW"/>
</dbReference>
<dbReference type="PRINTS" id="PR00047">
    <property type="entry name" value="STROIDFINGER"/>
</dbReference>
<evidence type="ECO:0000256" key="2">
    <source>
        <dbReference type="ARBA" id="ARBA00022723"/>
    </source>
</evidence>
<evidence type="ECO:0000313" key="12">
    <source>
        <dbReference type="WBParaSite" id="GPLIN_000297000"/>
    </source>
</evidence>
<evidence type="ECO:0000256" key="3">
    <source>
        <dbReference type="ARBA" id="ARBA00022771"/>
    </source>
</evidence>
<dbReference type="Pfam" id="PF00105">
    <property type="entry name" value="zf-C4"/>
    <property type="match status" value="1"/>
</dbReference>
<evidence type="ECO:0000256" key="8">
    <source>
        <dbReference type="ARBA" id="ARBA00023170"/>
    </source>
</evidence>
<dbReference type="SMART" id="SM00399">
    <property type="entry name" value="ZnF_C4"/>
    <property type="match status" value="1"/>
</dbReference>
<dbReference type="GO" id="GO:0004879">
    <property type="term" value="F:nuclear receptor activity"/>
    <property type="evidence" value="ECO:0007669"/>
    <property type="project" value="TreeGrafter"/>
</dbReference>
<name>A0A183BQT4_GLOPA</name>
<dbReference type="GO" id="GO:0045944">
    <property type="term" value="P:positive regulation of transcription by RNA polymerase II"/>
    <property type="evidence" value="ECO:0007669"/>
    <property type="project" value="TreeGrafter"/>
</dbReference>
<reference evidence="11" key="2">
    <citation type="submission" date="2014-05" db="EMBL/GenBank/DDBJ databases">
        <title>The genome and life-stage specific transcriptomes of Globodera pallida elucidate key aspects of plant parasitism by a cyst nematode.</title>
        <authorList>
            <person name="Cotton J.A."/>
            <person name="Lilley C.J."/>
            <person name="Jones L.M."/>
            <person name="Kikuchi T."/>
            <person name="Reid A.J."/>
            <person name="Thorpe P."/>
            <person name="Tsai I.J."/>
            <person name="Beasley H."/>
            <person name="Blok V."/>
            <person name="Cock P.J.A."/>
            <person name="Van den Akker S.E."/>
            <person name="Holroyd N."/>
            <person name="Hunt M."/>
            <person name="Mantelin S."/>
            <person name="Naghra H."/>
            <person name="Pain A."/>
            <person name="Palomares-Rius J.E."/>
            <person name="Zarowiecki M."/>
            <person name="Berriman M."/>
            <person name="Jones J.T."/>
            <person name="Urwin P.E."/>
        </authorList>
    </citation>
    <scope>NUCLEOTIDE SEQUENCE [LARGE SCALE GENOMIC DNA]</scope>
    <source>
        <strain evidence="11">Lindley</strain>
    </source>
</reference>
<reference evidence="12" key="3">
    <citation type="submission" date="2016-06" db="UniProtKB">
        <authorList>
            <consortium name="WormBaseParasite"/>
        </authorList>
    </citation>
    <scope>IDENTIFICATION</scope>
</reference>
<evidence type="ECO:0000256" key="6">
    <source>
        <dbReference type="ARBA" id="ARBA00023125"/>
    </source>
</evidence>
<evidence type="ECO:0000256" key="4">
    <source>
        <dbReference type="ARBA" id="ARBA00022833"/>
    </source>
</evidence>
<keyword evidence="5" id="KW-0805">Transcription regulation</keyword>
<evidence type="ECO:0000313" key="11">
    <source>
        <dbReference type="Proteomes" id="UP000050741"/>
    </source>
</evidence>
<keyword evidence="6" id="KW-0238">DNA-binding</keyword>
<evidence type="ECO:0000256" key="7">
    <source>
        <dbReference type="ARBA" id="ARBA00023163"/>
    </source>
</evidence>
<keyword evidence="4" id="KW-0862">Zinc</keyword>
<keyword evidence="11" id="KW-1185">Reference proteome</keyword>
<dbReference type="PROSITE" id="PS00031">
    <property type="entry name" value="NUCLEAR_REC_DBD_1"/>
    <property type="match status" value="1"/>
</dbReference>
<dbReference type="OrthoDB" id="10018779at2759"/>
<sequence>MEISAQNDTMLEVKLAIQMELNFVNRVLLGQDTNLRAIGAMLQQNLLLPSNNGLKCDAEAVAEKNLDSQMDDHKTAALSEVPHNSVGRPKRHMTNCKVCGKSSLYCYYGVKCCESCKQFFRRVVVKRTLFNCLRRKCCRIVENASKCRGCRLDKCLLMGMNPTLINVVQSNEFEQFITKLELRKQNAAVKMNSFLLHSSSETFFGQ</sequence>
<dbReference type="WBParaSite" id="GPLIN_000297000">
    <property type="protein sequence ID" value="GPLIN_000297000"/>
    <property type="gene ID" value="GPLIN_000297000"/>
</dbReference>